<protein>
    <recommendedName>
        <fullName evidence="2">Calcineurin-like phosphoesterase domain-containing protein</fullName>
    </recommendedName>
</protein>
<evidence type="ECO:0000313" key="4">
    <source>
        <dbReference type="Proteomes" id="UP000237423"/>
    </source>
</evidence>
<comment type="similarity">
    <text evidence="1">Belongs to the metallophosphoesterase superfamily. YfcE family.</text>
</comment>
<name>A0A2S5CMM5_9GAMM</name>
<sequence length="212" mass="24269">MGTEPTATLGVPAKDKPKDVFKQIQQCIAIDKILEKITSLYNEVLGTNKTEIEVKNELNDDTKLFEFLNEIFVKSTPDKWLEVMNAWPTKTTLSVNPNRKYTLSIFKAGMTDIKDDLFNKALGLLNDKVDIVVFGHTHQPDSRGYGNKKYFNPGSWTRYVNIEKMDSLTLADLANEDNFPYKLNYVKVWRKSGENFLKSEMVTFEELLSSPV</sequence>
<dbReference type="InterPro" id="IPR024654">
    <property type="entry name" value="Calcineurin-like_PHP_lpxH"/>
</dbReference>
<evidence type="ECO:0000256" key="1">
    <source>
        <dbReference type="ARBA" id="ARBA00008950"/>
    </source>
</evidence>
<dbReference type="Proteomes" id="UP000237423">
    <property type="component" value="Unassembled WGS sequence"/>
</dbReference>
<dbReference type="InterPro" id="IPR029052">
    <property type="entry name" value="Metallo-depent_PP-like"/>
</dbReference>
<organism evidence="3 4">
    <name type="scientific">Methylovulum psychrotolerans</name>
    <dbReference type="NCBI Taxonomy" id="1704499"/>
    <lineage>
        <taxon>Bacteria</taxon>
        <taxon>Pseudomonadati</taxon>
        <taxon>Pseudomonadota</taxon>
        <taxon>Gammaproteobacteria</taxon>
        <taxon>Methylococcales</taxon>
        <taxon>Methylococcaceae</taxon>
        <taxon>Methylovulum</taxon>
    </lineage>
</organism>
<feature type="domain" description="Calcineurin-like phosphoesterase" evidence="2">
    <location>
        <begin position="124"/>
        <end position="169"/>
    </location>
</feature>
<evidence type="ECO:0000259" key="2">
    <source>
        <dbReference type="Pfam" id="PF12850"/>
    </source>
</evidence>
<evidence type="ECO:0000313" key="3">
    <source>
        <dbReference type="EMBL" id="POZ52070.1"/>
    </source>
</evidence>
<accession>A0A2S5CMM5</accession>
<gene>
    <name evidence="3" type="ORF">AADEFJLK_02292</name>
</gene>
<reference evidence="3 4" key="1">
    <citation type="submission" date="2017-11" db="EMBL/GenBank/DDBJ databases">
        <title>Draft Genome Sequence of Methylobacter psychrotolerans Sph1T, an Obligate Methanotroph from Low-Temperature Environments.</title>
        <authorList>
            <person name="Oshkin I.Y."/>
            <person name="Miroshnikov K."/>
            <person name="Belova S.E."/>
            <person name="Korzhenkov A."/>
            <person name="Toshchakov S.V."/>
            <person name="Dedysh S.N."/>
        </authorList>
    </citation>
    <scope>NUCLEOTIDE SEQUENCE [LARGE SCALE GENOMIC DNA]</scope>
    <source>
        <strain evidence="3 4">Sph1</strain>
    </source>
</reference>
<dbReference type="AlphaFoldDB" id="A0A2S5CMM5"/>
<dbReference type="EMBL" id="PGFZ01000004">
    <property type="protein sequence ID" value="POZ52070.1"/>
    <property type="molecule type" value="Genomic_DNA"/>
</dbReference>
<dbReference type="SUPFAM" id="SSF56300">
    <property type="entry name" value="Metallo-dependent phosphatases"/>
    <property type="match status" value="1"/>
</dbReference>
<dbReference type="Gene3D" id="3.60.21.10">
    <property type="match status" value="1"/>
</dbReference>
<comment type="caution">
    <text evidence="3">The sequence shown here is derived from an EMBL/GenBank/DDBJ whole genome shotgun (WGS) entry which is preliminary data.</text>
</comment>
<dbReference type="Pfam" id="PF12850">
    <property type="entry name" value="Metallophos_2"/>
    <property type="match status" value="1"/>
</dbReference>
<proteinExistence type="inferred from homology"/>